<reference evidence="2" key="1">
    <citation type="submission" date="2016-10" db="EMBL/GenBank/DDBJ databases">
        <authorList>
            <person name="Varghese N."/>
            <person name="Submissions S."/>
        </authorList>
    </citation>
    <scope>NUCLEOTIDE SEQUENCE [LARGE SCALE GENOMIC DNA]</scope>
    <source>
        <strain evidence="2">ATCC 700689</strain>
    </source>
</reference>
<dbReference type="Proteomes" id="UP000182894">
    <property type="component" value="Unassembled WGS sequence"/>
</dbReference>
<dbReference type="OrthoDB" id="9810441at2"/>
<protein>
    <submittedName>
        <fullName evidence="1">Predicted ester cyclase</fullName>
    </submittedName>
</protein>
<dbReference type="PANTHER" id="PTHR38436">
    <property type="entry name" value="POLYKETIDE CYCLASE SNOAL-LIKE DOMAIN"/>
    <property type="match status" value="1"/>
</dbReference>
<dbReference type="Pfam" id="PF07366">
    <property type="entry name" value="SnoaL"/>
    <property type="match status" value="1"/>
</dbReference>
<proteinExistence type="predicted"/>
<evidence type="ECO:0000313" key="1">
    <source>
        <dbReference type="EMBL" id="SDH59476.1"/>
    </source>
</evidence>
<dbReference type="InterPro" id="IPR032710">
    <property type="entry name" value="NTF2-like_dom_sf"/>
</dbReference>
<dbReference type="SUPFAM" id="SSF54427">
    <property type="entry name" value="NTF2-like"/>
    <property type="match status" value="1"/>
</dbReference>
<sequence length="136" mass="15541">MDKQELSDRYRGYIDCLNRQDWPALGEFVDQDVHYNGQRIGLSGYRTMLENDFRAIPDLHFTLDLLITDPPHVAVRLCFDCTPVGELFGLPVNGRRIQFTENVFYAFRQGRVCNVHSVIDKAAIASQLLPLKPNDG</sequence>
<accession>A0A1G8DP76</accession>
<dbReference type="STRING" id="89065.SAMN05216605_107103"/>
<dbReference type="AlphaFoldDB" id="A0A1G8DP76"/>
<gene>
    <name evidence="1" type="ORF">SAMN05216605_107103</name>
</gene>
<dbReference type="InterPro" id="IPR009959">
    <property type="entry name" value="Cyclase_SnoaL-like"/>
</dbReference>
<dbReference type="Gene3D" id="3.10.450.50">
    <property type="match status" value="1"/>
</dbReference>
<evidence type="ECO:0000313" key="2">
    <source>
        <dbReference type="Proteomes" id="UP000182894"/>
    </source>
</evidence>
<keyword evidence="2" id="KW-1185">Reference proteome</keyword>
<dbReference type="PANTHER" id="PTHR38436:SF1">
    <property type="entry name" value="ESTER CYCLASE"/>
    <property type="match status" value="1"/>
</dbReference>
<dbReference type="EMBL" id="FNCO01000007">
    <property type="protein sequence ID" value="SDH59476.1"/>
    <property type="molecule type" value="Genomic_DNA"/>
</dbReference>
<organism evidence="1 2">
    <name type="scientific">Pseudomonas abietaniphila</name>
    <dbReference type="NCBI Taxonomy" id="89065"/>
    <lineage>
        <taxon>Bacteria</taxon>
        <taxon>Pseudomonadati</taxon>
        <taxon>Pseudomonadota</taxon>
        <taxon>Gammaproteobacteria</taxon>
        <taxon>Pseudomonadales</taxon>
        <taxon>Pseudomonadaceae</taxon>
        <taxon>Pseudomonas</taxon>
    </lineage>
</organism>
<name>A0A1G8DP76_9PSED</name>
<dbReference type="RefSeq" id="WP_074753273.1">
    <property type="nucleotide sequence ID" value="NZ_FNCO01000007.1"/>
</dbReference>
<dbReference type="GO" id="GO:0030638">
    <property type="term" value="P:polyketide metabolic process"/>
    <property type="evidence" value="ECO:0007669"/>
    <property type="project" value="InterPro"/>
</dbReference>